<feature type="region of interest" description="Disordered" evidence="8">
    <location>
        <begin position="372"/>
        <end position="409"/>
    </location>
</feature>
<dbReference type="GO" id="GO:0000976">
    <property type="term" value="F:transcription cis-regulatory region binding"/>
    <property type="evidence" value="ECO:0007669"/>
    <property type="project" value="UniProtKB-ARBA"/>
</dbReference>
<keyword evidence="6" id="KW-0539">Nucleus</keyword>
<evidence type="ECO:0000256" key="6">
    <source>
        <dbReference type="ARBA" id="ARBA00023242"/>
    </source>
</evidence>
<evidence type="ECO:0000256" key="3">
    <source>
        <dbReference type="ARBA" id="ARBA00023015"/>
    </source>
</evidence>
<dbReference type="GO" id="GO:0005634">
    <property type="term" value="C:nucleus"/>
    <property type="evidence" value="ECO:0007669"/>
    <property type="project" value="UniProtKB-SubCell"/>
</dbReference>
<feature type="domain" description="BZIP" evidence="9">
    <location>
        <begin position="305"/>
        <end position="368"/>
    </location>
</feature>
<dbReference type="InterPro" id="IPR046347">
    <property type="entry name" value="bZIP_sf"/>
</dbReference>
<dbReference type="Proteomes" id="UP000797356">
    <property type="component" value="Chromosome 8"/>
</dbReference>
<dbReference type="PANTHER" id="PTHR45967:SF2">
    <property type="entry name" value="BZIP TRANSCRIPTION FACTOR 68"/>
    <property type="match status" value="1"/>
</dbReference>
<evidence type="ECO:0000256" key="2">
    <source>
        <dbReference type="ARBA" id="ARBA00007163"/>
    </source>
</evidence>
<name>A0A8K0IHL6_COCNU</name>
<organism evidence="10 11">
    <name type="scientific">Cocos nucifera</name>
    <name type="common">Coconut palm</name>
    <dbReference type="NCBI Taxonomy" id="13894"/>
    <lineage>
        <taxon>Eukaryota</taxon>
        <taxon>Viridiplantae</taxon>
        <taxon>Streptophyta</taxon>
        <taxon>Embryophyta</taxon>
        <taxon>Tracheophyta</taxon>
        <taxon>Spermatophyta</taxon>
        <taxon>Magnoliopsida</taxon>
        <taxon>Liliopsida</taxon>
        <taxon>Arecaceae</taxon>
        <taxon>Arecoideae</taxon>
        <taxon>Cocoseae</taxon>
        <taxon>Attaleinae</taxon>
        <taxon>Cocos</taxon>
    </lineage>
</organism>
<dbReference type="AlphaFoldDB" id="A0A8K0IHL6"/>
<dbReference type="Gene3D" id="1.20.5.170">
    <property type="match status" value="1"/>
</dbReference>
<dbReference type="PANTHER" id="PTHR45967">
    <property type="entry name" value="G-BOX-BINDING FACTOR 3-RELATED"/>
    <property type="match status" value="1"/>
</dbReference>
<keyword evidence="3" id="KW-0805">Transcription regulation</keyword>
<dbReference type="Pfam" id="PF00170">
    <property type="entry name" value="bZIP_1"/>
    <property type="match status" value="1"/>
</dbReference>
<dbReference type="PROSITE" id="PS50217">
    <property type="entry name" value="BZIP"/>
    <property type="match status" value="1"/>
</dbReference>
<keyword evidence="4" id="KW-0238">DNA-binding</keyword>
<keyword evidence="7" id="KW-0175">Coiled coil</keyword>
<protein>
    <submittedName>
        <fullName evidence="10">BZIP transcription factor 16</fullName>
    </submittedName>
</protein>
<feature type="region of interest" description="Disordered" evidence="8">
    <location>
        <begin position="109"/>
        <end position="207"/>
    </location>
</feature>
<evidence type="ECO:0000256" key="1">
    <source>
        <dbReference type="ARBA" id="ARBA00004123"/>
    </source>
</evidence>
<dbReference type="OrthoDB" id="1642657at2759"/>
<reference evidence="10" key="2">
    <citation type="submission" date="2019-07" db="EMBL/GenBank/DDBJ databases">
        <authorList>
            <person name="Yang Y."/>
            <person name="Bocs S."/>
            <person name="Baudouin L."/>
        </authorList>
    </citation>
    <scope>NUCLEOTIDE SEQUENCE</scope>
    <source>
        <tissue evidence="10">Spear leaf of Hainan Tall coconut</tissue>
    </source>
</reference>
<dbReference type="Pfam" id="PF07777">
    <property type="entry name" value="MFMR"/>
    <property type="match status" value="1"/>
</dbReference>
<dbReference type="SMART" id="SM00338">
    <property type="entry name" value="BRLZ"/>
    <property type="match status" value="1"/>
</dbReference>
<evidence type="ECO:0000313" key="10">
    <source>
        <dbReference type="EMBL" id="KAG1359089.1"/>
    </source>
</evidence>
<dbReference type="EMBL" id="CM017879">
    <property type="protein sequence ID" value="KAG1359089.1"/>
    <property type="molecule type" value="Genomic_DNA"/>
</dbReference>
<keyword evidence="11" id="KW-1185">Reference proteome</keyword>
<comment type="caution">
    <text evidence="10">The sequence shown here is derived from an EMBL/GenBank/DDBJ whole genome shotgun (WGS) entry which is preliminary data.</text>
</comment>
<dbReference type="SUPFAM" id="SSF57959">
    <property type="entry name" value="Leucine zipper domain"/>
    <property type="match status" value="1"/>
</dbReference>
<reference evidence="10" key="1">
    <citation type="journal article" date="2017" name="Gigascience">
        <title>The genome draft of coconut (Cocos nucifera).</title>
        <authorList>
            <person name="Xiao Y."/>
            <person name="Xu P."/>
            <person name="Fan H."/>
            <person name="Baudouin L."/>
            <person name="Xia W."/>
            <person name="Bocs S."/>
            <person name="Xu J."/>
            <person name="Li Q."/>
            <person name="Guo A."/>
            <person name="Zhou L."/>
            <person name="Li J."/>
            <person name="Wu Y."/>
            <person name="Ma Z."/>
            <person name="Armero A."/>
            <person name="Issali A.E."/>
            <person name="Liu N."/>
            <person name="Peng M."/>
            <person name="Yang Y."/>
        </authorList>
    </citation>
    <scope>NUCLEOTIDE SEQUENCE</scope>
    <source>
        <tissue evidence="10">Spear leaf of Hainan Tall coconut</tissue>
    </source>
</reference>
<comment type="subcellular location">
    <subcellularLocation>
        <location evidence="1">Nucleus</location>
    </subcellularLocation>
</comment>
<keyword evidence="5" id="KW-0804">Transcription</keyword>
<feature type="coiled-coil region" evidence="7">
    <location>
        <begin position="316"/>
        <end position="371"/>
    </location>
</feature>
<dbReference type="PROSITE" id="PS00036">
    <property type="entry name" value="BZIP_BASIC"/>
    <property type="match status" value="1"/>
</dbReference>
<sequence length="418" mass="45229">MGSSDADQSAKMPRTSAAQEQSPATSSTPAATVYPDWTSFQAYSSIRPHGFFHSSSSTHAHPYMWGTQQFMPPYGTASNPYMMYPPGGFYAHPSMPPGSHPFSPCSVPSPNGNAEAGAVPGGIEMDGKPSEGKERSPLKRSRRSLGSLDMITGKNESEPGKITGASANGIFCKSGESGTESSSEESDPNYLNVSQPRTSDRKESIDVTSSLSFNPAPVSQNGLSHTQIPSQAMLSQTMSIMPMPAAGAPSGVSGPSTNLRIGMDYLGTPSSSSLPPVCGKVPATAVAGALIPGGSSELWMQDERELKRQRRKQSNRESARRSRLRKQAECEELARRAESLKEENASLRAELNQIRKDYEQLLSENTSFKERLGEIQQVTDDPRLCRNEQNSGNDNNKRHMDSDEQAGEKIQCRVFSKV</sequence>
<feature type="compositionally biased region" description="Basic and acidic residues" evidence="8">
    <location>
        <begin position="395"/>
        <end position="409"/>
    </location>
</feature>
<dbReference type="InterPro" id="IPR012900">
    <property type="entry name" value="MFMR"/>
</dbReference>
<feature type="compositionally biased region" description="Basic and acidic residues" evidence="8">
    <location>
        <begin position="125"/>
        <end position="137"/>
    </location>
</feature>
<dbReference type="InterPro" id="IPR004827">
    <property type="entry name" value="bZIP"/>
</dbReference>
<evidence type="ECO:0000259" key="9">
    <source>
        <dbReference type="PROSITE" id="PS50217"/>
    </source>
</evidence>
<gene>
    <name evidence="10" type="ORF">COCNU_08G005350</name>
</gene>
<dbReference type="Pfam" id="PF16596">
    <property type="entry name" value="MFMR_assoc"/>
    <property type="match status" value="1"/>
</dbReference>
<accession>A0A8K0IHL6</accession>
<feature type="region of interest" description="Disordered" evidence="8">
    <location>
        <begin position="1"/>
        <end position="32"/>
    </location>
</feature>
<evidence type="ECO:0000256" key="4">
    <source>
        <dbReference type="ARBA" id="ARBA00023125"/>
    </source>
</evidence>
<dbReference type="GO" id="GO:0003700">
    <property type="term" value="F:DNA-binding transcription factor activity"/>
    <property type="evidence" value="ECO:0007669"/>
    <property type="project" value="InterPro"/>
</dbReference>
<evidence type="ECO:0000313" key="11">
    <source>
        <dbReference type="Proteomes" id="UP000797356"/>
    </source>
</evidence>
<proteinExistence type="inferred from homology"/>
<feature type="compositionally biased region" description="Polar residues" evidence="8">
    <location>
        <begin position="16"/>
        <end position="30"/>
    </location>
</feature>
<evidence type="ECO:0000256" key="8">
    <source>
        <dbReference type="SAM" id="MobiDB-lite"/>
    </source>
</evidence>
<evidence type="ECO:0000256" key="5">
    <source>
        <dbReference type="ARBA" id="ARBA00023163"/>
    </source>
</evidence>
<evidence type="ECO:0000256" key="7">
    <source>
        <dbReference type="SAM" id="Coils"/>
    </source>
</evidence>
<comment type="similarity">
    <text evidence="2">Belongs to the bZIP family.</text>
</comment>
<dbReference type="CDD" id="cd14702">
    <property type="entry name" value="bZIP_plant_GBF1"/>
    <property type="match status" value="1"/>
</dbReference>
<dbReference type="InterPro" id="IPR044827">
    <property type="entry name" value="GBF-like"/>
</dbReference>
<dbReference type="InterPro" id="IPR045314">
    <property type="entry name" value="bZIP_plant_GBF1"/>
</dbReference>